<keyword evidence="2" id="KW-1185">Reference proteome</keyword>
<accession>A0ACB8F386</accession>
<evidence type="ECO:0000313" key="1">
    <source>
        <dbReference type="EMBL" id="KAH7999623.1"/>
    </source>
</evidence>
<dbReference type="Proteomes" id="UP000827872">
    <property type="component" value="Linkage Group LG05"/>
</dbReference>
<evidence type="ECO:0000313" key="2">
    <source>
        <dbReference type="Proteomes" id="UP000827872"/>
    </source>
</evidence>
<proteinExistence type="predicted"/>
<organism evidence="1 2">
    <name type="scientific">Sphaerodactylus townsendi</name>
    <dbReference type="NCBI Taxonomy" id="933632"/>
    <lineage>
        <taxon>Eukaryota</taxon>
        <taxon>Metazoa</taxon>
        <taxon>Chordata</taxon>
        <taxon>Craniata</taxon>
        <taxon>Vertebrata</taxon>
        <taxon>Euteleostomi</taxon>
        <taxon>Lepidosauria</taxon>
        <taxon>Squamata</taxon>
        <taxon>Bifurcata</taxon>
        <taxon>Gekkota</taxon>
        <taxon>Sphaerodactylidae</taxon>
        <taxon>Sphaerodactylus</taxon>
    </lineage>
</organism>
<name>A0ACB8F386_9SAUR</name>
<protein>
    <submittedName>
        <fullName evidence="1">Uncharacterized protein</fullName>
    </submittedName>
</protein>
<gene>
    <name evidence="1" type="ORF">K3G42_015933</name>
</gene>
<sequence length="69" mass="7037">MEAERCGPGPAPPLIPSSGPPRGDEAAAPTLVETHAGAQDSAGPAILPSSPELLDFDDDEDLEVFSKVP</sequence>
<reference evidence="1" key="1">
    <citation type="submission" date="2021-08" db="EMBL/GenBank/DDBJ databases">
        <title>The first chromosome-level gecko genome reveals the dynamic sex chromosomes of Neotropical dwarf geckos (Sphaerodactylidae: Sphaerodactylus).</title>
        <authorList>
            <person name="Pinto B.J."/>
            <person name="Keating S.E."/>
            <person name="Gamble T."/>
        </authorList>
    </citation>
    <scope>NUCLEOTIDE SEQUENCE</scope>
    <source>
        <strain evidence="1">TG3544</strain>
    </source>
</reference>
<dbReference type="EMBL" id="CM037618">
    <property type="protein sequence ID" value="KAH7999623.1"/>
    <property type="molecule type" value="Genomic_DNA"/>
</dbReference>
<comment type="caution">
    <text evidence="1">The sequence shown here is derived from an EMBL/GenBank/DDBJ whole genome shotgun (WGS) entry which is preliminary data.</text>
</comment>